<dbReference type="AlphaFoldDB" id="A0A369XM26"/>
<organism evidence="1 2">
    <name type="scientific">Candidatus Accumulibacter meliphilus</name>
    <dbReference type="NCBI Taxonomy" id="2211374"/>
    <lineage>
        <taxon>Bacteria</taxon>
        <taxon>Pseudomonadati</taxon>
        <taxon>Pseudomonadota</taxon>
        <taxon>Betaproteobacteria</taxon>
        <taxon>Candidatus Accumulibacter</taxon>
    </lineage>
</organism>
<sequence>MSELLQREYRRLFEIQLFHHYWLDDGASIFDHLADQAVKARRLLAYDVRRFLALKPTNTTRQTLKASQCLLEETALGAVVLCDSRSEFSGDTVFEFMLTVKDSRLFEYTALTLRPQRICEAYDELHELIYRYKENVPLLSNLTGATRGVSSEELLFLSREYSPLAEDDQVEALGAVGNALAQLTSDGPDATRQELAADRNNFPVYLHQGDVPAITPPAAVTGVPSHGVRLSNDISDDVFVLLRLAAVRPDKEAFSFVDATGKVKTKHPVYQLRFRNRSTFWQYRDKATGADISIESNALPLTYFGNAGHKQKPSENLMKAEKTGAIINRLISEVYV</sequence>
<evidence type="ECO:0000313" key="1">
    <source>
        <dbReference type="EMBL" id="RDE50465.1"/>
    </source>
</evidence>
<proteinExistence type="predicted"/>
<protein>
    <submittedName>
        <fullName evidence="1">Uncharacterized protein</fullName>
    </submittedName>
</protein>
<dbReference type="Proteomes" id="UP000253831">
    <property type="component" value="Unassembled WGS sequence"/>
</dbReference>
<comment type="caution">
    <text evidence="1">The sequence shown here is derived from an EMBL/GenBank/DDBJ whole genome shotgun (WGS) entry which is preliminary data.</text>
</comment>
<dbReference type="EMBL" id="QPGA01000019">
    <property type="protein sequence ID" value="RDE50465.1"/>
    <property type="molecule type" value="Genomic_DNA"/>
</dbReference>
<gene>
    <name evidence="1" type="ORF">DVS81_11045</name>
</gene>
<accession>A0A369XM26</accession>
<reference evidence="1 2" key="1">
    <citation type="submission" date="2018-05" db="EMBL/GenBank/DDBJ databases">
        <title>Integrated omic analyses show evidence that a Ca. Accumulibacter phosphatis strain performs denitrification under micro-aerobic conditions.</title>
        <authorList>
            <person name="Camejo P.Y."/>
            <person name="Katherine M.D."/>
            <person name="Daniel N.R."/>
        </authorList>
    </citation>
    <scope>NUCLEOTIDE SEQUENCE [LARGE SCALE GENOMIC DNA]</scope>
    <source>
        <strain evidence="1">UW-LDO-IC</strain>
    </source>
</reference>
<evidence type="ECO:0000313" key="2">
    <source>
        <dbReference type="Proteomes" id="UP000253831"/>
    </source>
</evidence>
<name>A0A369XM26_9PROT</name>